<reference evidence="2" key="1">
    <citation type="journal article" date="2020" name="Fungal Divers.">
        <title>Resolving the Mortierellaceae phylogeny through synthesis of multi-gene phylogenetics and phylogenomics.</title>
        <authorList>
            <person name="Vandepol N."/>
            <person name="Liber J."/>
            <person name="Desiro A."/>
            <person name="Na H."/>
            <person name="Kennedy M."/>
            <person name="Barry K."/>
            <person name="Grigoriev I.V."/>
            <person name="Miller A.N."/>
            <person name="O'Donnell K."/>
            <person name="Stajich J.E."/>
            <person name="Bonito G."/>
        </authorList>
    </citation>
    <scope>NUCLEOTIDE SEQUENCE</scope>
    <source>
        <strain evidence="2">NVP1</strain>
    </source>
</reference>
<feature type="region of interest" description="Disordered" evidence="1">
    <location>
        <begin position="1"/>
        <end position="58"/>
    </location>
</feature>
<keyword evidence="3" id="KW-1185">Reference proteome</keyword>
<feature type="compositionally biased region" description="Polar residues" evidence="1">
    <location>
        <begin position="1"/>
        <end position="10"/>
    </location>
</feature>
<sequence>MSILKSNKNKIASAATTPSQTPRSSTQTTRAASSSQAKGMTRDEALESLMKMTVGTTP</sequence>
<evidence type="ECO:0000256" key="1">
    <source>
        <dbReference type="SAM" id="MobiDB-lite"/>
    </source>
</evidence>
<protein>
    <submittedName>
        <fullName evidence="2">Uncharacterized protein</fullName>
    </submittedName>
</protein>
<feature type="compositionally biased region" description="Low complexity" evidence="1">
    <location>
        <begin position="12"/>
        <end position="37"/>
    </location>
</feature>
<dbReference type="Proteomes" id="UP000696485">
    <property type="component" value="Unassembled WGS sequence"/>
</dbReference>
<gene>
    <name evidence="2" type="ORF">BG006_005181</name>
</gene>
<name>A0A9P5S7Q2_9FUNG</name>
<feature type="non-terminal residue" evidence="2">
    <location>
        <position position="58"/>
    </location>
</feature>
<evidence type="ECO:0000313" key="2">
    <source>
        <dbReference type="EMBL" id="KAF9309115.1"/>
    </source>
</evidence>
<proteinExistence type="predicted"/>
<organism evidence="2 3">
    <name type="scientific">Podila minutissima</name>
    <dbReference type="NCBI Taxonomy" id="64525"/>
    <lineage>
        <taxon>Eukaryota</taxon>
        <taxon>Fungi</taxon>
        <taxon>Fungi incertae sedis</taxon>
        <taxon>Mucoromycota</taxon>
        <taxon>Mortierellomycotina</taxon>
        <taxon>Mortierellomycetes</taxon>
        <taxon>Mortierellales</taxon>
        <taxon>Mortierellaceae</taxon>
        <taxon>Podila</taxon>
    </lineage>
</organism>
<dbReference type="EMBL" id="JAAAUY010002908">
    <property type="protein sequence ID" value="KAF9309115.1"/>
    <property type="molecule type" value="Genomic_DNA"/>
</dbReference>
<evidence type="ECO:0000313" key="3">
    <source>
        <dbReference type="Proteomes" id="UP000696485"/>
    </source>
</evidence>
<comment type="caution">
    <text evidence="2">The sequence shown here is derived from an EMBL/GenBank/DDBJ whole genome shotgun (WGS) entry which is preliminary data.</text>
</comment>
<accession>A0A9P5S7Q2</accession>
<dbReference type="AlphaFoldDB" id="A0A9P5S7Q2"/>